<name>A0ABP6NFX9_9ACTN</name>
<comment type="caution">
    <text evidence="2">The sequence shown here is derived from an EMBL/GenBank/DDBJ whole genome shotgun (WGS) entry which is preliminary data.</text>
</comment>
<evidence type="ECO:0000313" key="3">
    <source>
        <dbReference type="Proteomes" id="UP001501637"/>
    </source>
</evidence>
<evidence type="ECO:0000256" key="1">
    <source>
        <dbReference type="SAM" id="MobiDB-lite"/>
    </source>
</evidence>
<dbReference type="PANTHER" id="PTHR31299">
    <property type="entry name" value="ESTERASE, PUTATIVE (AFU_ORTHOLOGUE AFUA_1G05850)-RELATED"/>
    <property type="match status" value="1"/>
</dbReference>
<evidence type="ECO:0000313" key="2">
    <source>
        <dbReference type="EMBL" id="GAA3147153.1"/>
    </source>
</evidence>
<protein>
    <recommendedName>
        <fullName evidence="4">Erythromycin esterase</fullName>
    </recommendedName>
</protein>
<dbReference type="PANTHER" id="PTHR31299:SF0">
    <property type="entry name" value="ESTERASE, PUTATIVE (AFU_ORTHOLOGUE AFUA_1G05850)-RELATED"/>
    <property type="match status" value="1"/>
</dbReference>
<dbReference type="RefSeq" id="WP_344529571.1">
    <property type="nucleotide sequence ID" value="NZ_BAAAUG010000196.1"/>
</dbReference>
<dbReference type="SUPFAM" id="SSF159501">
    <property type="entry name" value="EreA/ChaN-like"/>
    <property type="match status" value="1"/>
</dbReference>
<feature type="compositionally biased region" description="Polar residues" evidence="1">
    <location>
        <begin position="192"/>
        <end position="202"/>
    </location>
</feature>
<dbReference type="Pfam" id="PF05139">
    <property type="entry name" value="Erythro_esteras"/>
    <property type="match status" value="2"/>
</dbReference>
<dbReference type="EMBL" id="BAAAUG010000196">
    <property type="protein sequence ID" value="GAA3147153.1"/>
    <property type="molecule type" value="Genomic_DNA"/>
</dbReference>
<dbReference type="Gene3D" id="3.30.1870.10">
    <property type="entry name" value="EreA-like, domain 2"/>
    <property type="match status" value="1"/>
</dbReference>
<keyword evidence="3" id="KW-1185">Reference proteome</keyword>
<evidence type="ECO:0008006" key="4">
    <source>
        <dbReference type="Google" id="ProtNLM"/>
    </source>
</evidence>
<dbReference type="InterPro" id="IPR052036">
    <property type="entry name" value="Hydrolase/PRTase-associated"/>
</dbReference>
<gene>
    <name evidence="2" type="ORF">GCM10010449_77520</name>
</gene>
<sequence>MNGTPEATTGAAADWLTRHAHPFNTFDPYAELDDLRPLSDAVAGAEIVALGVGSRATHELSVLQHRMLRFLVEEQGFRSLVLEGDDPARLGLDSYVLTGAGDPAALLSEARSFLRTEEILDVLRWMRAHNERNPHDPVQLAALSSQSPPPGAGLAEIERALADDTIRWHERTRQKTVYWGGIAHTAVGDPRTVSSPEPQTHRNAGGHLREHFGNGYASVALTFHHGTDHPVPPVEFAEAVLGATDLPAYFLDLRARRPAAVDAWFGAPARTRLVGPFYDAREDARHHLSGGSLTEWFDAVAHVREVTQARFLGAS</sequence>
<proteinExistence type="predicted"/>
<feature type="region of interest" description="Disordered" evidence="1">
    <location>
        <begin position="188"/>
        <end position="207"/>
    </location>
</feature>
<dbReference type="InterPro" id="IPR007815">
    <property type="entry name" value="Emycin_Estase"/>
</dbReference>
<accession>A0ABP6NFX9</accession>
<reference evidence="3" key="1">
    <citation type="journal article" date="2019" name="Int. J. Syst. Evol. Microbiol.">
        <title>The Global Catalogue of Microorganisms (GCM) 10K type strain sequencing project: providing services to taxonomists for standard genome sequencing and annotation.</title>
        <authorList>
            <consortium name="The Broad Institute Genomics Platform"/>
            <consortium name="The Broad Institute Genome Sequencing Center for Infectious Disease"/>
            <person name="Wu L."/>
            <person name="Ma J."/>
        </authorList>
    </citation>
    <scope>NUCLEOTIDE SEQUENCE [LARGE SCALE GENOMIC DNA]</scope>
    <source>
        <strain evidence="3">JCM 9092</strain>
    </source>
</reference>
<organism evidence="2 3">
    <name type="scientific">Streptomyces rectiviolaceus</name>
    <dbReference type="NCBI Taxonomy" id="332591"/>
    <lineage>
        <taxon>Bacteria</taxon>
        <taxon>Bacillati</taxon>
        <taxon>Actinomycetota</taxon>
        <taxon>Actinomycetes</taxon>
        <taxon>Kitasatosporales</taxon>
        <taxon>Streptomycetaceae</taxon>
        <taxon>Streptomyces</taxon>
    </lineage>
</organism>
<dbReference type="Proteomes" id="UP001501637">
    <property type="component" value="Unassembled WGS sequence"/>
</dbReference>
<dbReference type="CDD" id="cd14728">
    <property type="entry name" value="Ere-like"/>
    <property type="match status" value="1"/>
</dbReference>
<dbReference type="Gene3D" id="3.40.1660.10">
    <property type="entry name" value="EreA-like (biosynthetic domain)"/>
    <property type="match status" value="2"/>
</dbReference>